<evidence type="ECO:0000313" key="3">
    <source>
        <dbReference type="EMBL" id="MCM0621359.1"/>
    </source>
</evidence>
<protein>
    <submittedName>
        <fullName evidence="3">Aldehyde dehydrogenase family protein</fullName>
    </submittedName>
</protein>
<dbReference type="SUPFAM" id="SSF53720">
    <property type="entry name" value="ALDH-like"/>
    <property type="match status" value="1"/>
</dbReference>
<dbReference type="Pfam" id="PF00171">
    <property type="entry name" value="Aldedh"/>
    <property type="match status" value="1"/>
</dbReference>
<keyword evidence="4" id="KW-1185">Reference proteome</keyword>
<dbReference type="EMBL" id="JAMOIL010000017">
    <property type="protein sequence ID" value="MCM0621359.1"/>
    <property type="molecule type" value="Genomic_DNA"/>
</dbReference>
<name>A0A9X2DB45_9ACTN</name>
<dbReference type="InterPro" id="IPR050740">
    <property type="entry name" value="Aldehyde_DH_Superfamily"/>
</dbReference>
<comment type="caution">
    <text evidence="3">The sequence shown here is derived from an EMBL/GenBank/DDBJ whole genome shotgun (WGS) entry which is preliminary data.</text>
</comment>
<proteinExistence type="predicted"/>
<dbReference type="RefSeq" id="WP_250827801.1">
    <property type="nucleotide sequence ID" value="NZ_JAMOIL010000017.1"/>
</dbReference>
<evidence type="ECO:0000259" key="2">
    <source>
        <dbReference type="Pfam" id="PF00171"/>
    </source>
</evidence>
<dbReference type="GO" id="GO:0009450">
    <property type="term" value="P:gamma-aminobutyric acid catabolic process"/>
    <property type="evidence" value="ECO:0007669"/>
    <property type="project" value="TreeGrafter"/>
</dbReference>
<dbReference type="Gene3D" id="3.40.605.10">
    <property type="entry name" value="Aldehyde Dehydrogenase, Chain A, domain 1"/>
    <property type="match status" value="1"/>
</dbReference>
<keyword evidence="1" id="KW-0560">Oxidoreductase</keyword>
<feature type="domain" description="Aldehyde dehydrogenase" evidence="2">
    <location>
        <begin position="15"/>
        <end position="404"/>
    </location>
</feature>
<accession>A0A9X2DB45</accession>
<dbReference type="PANTHER" id="PTHR43353:SF5">
    <property type="entry name" value="SUCCINATE-SEMIALDEHYDE DEHYDROGENASE, MITOCHONDRIAL"/>
    <property type="match status" value="1"/>
</dbReference>
<dbReference type="PANTHER" id="PTHR43353">
    <property type="entry name" value="SUCCINATE-SEMIALDEHYDE DEHYDROGENASE, MITOCHONDRIAL"/>
    <property type="match status" value="1"/>
</dbReference>
<dbReference type="InterPro" id="IPR016162">
    <property type="entry name" value="Ald_DH_N"/>
</dbReference>
<dbReference type="GO" id="GO:0004777">
    <property type="term" value="F:succinate-semialdehyde dehydrogenase (NAD+) activity"/>
    <property type="evidence" value="ECO:0007669"/>
    <property type="project" value="TreeGrafter"/>
</dbReference>
<dbReference type="AlphaFoldDB" id="A0A9X2DB45"/>
<evidence type="ECO:0000313" key="4">
    <source>
        <dbReference type="Proteomes" id="UP001139485"/>
    </source>
</evidence>
<sequence>MTSAINAANFVLTLSREELARDADDLAPLIVRETGKRHPEAMAEVEMSAAYFDWFASVAERLEHEWTDDRAQVHRVPVGVVAAITAWNFPLSLPARKLAAAFAAGCPVVLKPSPLSPLSAIALTRACDRHLPAGCVGVVLGGRDQAHELVDSDHVRAASFTGSTEVGVGLATRLGATLKRGVLELGGRAPFVILPGANVGRAVDHLMVAKFRNNGSSCIAANNVFVHESLVDEVWESVVARVSSMVTGDPFDPESDLGPLRTDELADSVRALADIAVRDGGESAVGTAMSGGTRNVPATAVRVRSDSASWAAEVFGPLLLLRGFDSPEEVSREVNGWRRGLGGYVAGRSRQEASSFASRLRVGMIGIDTGSPNAPRLPFGGFDEAGWGREGSALGVDPFLETRTLSFGSGVAPTVGEARS</sequence>
<dbReference type="InterPro" id="IPR015590">
    <property type="entry name" value="Aldehyde_DH_dom"/>
</dbReference>
<gene>
    <name evidence="3" type="ORF">M8330_13770</name>
</gene>
<dbReference type="InterPro" id="IPR016161">
    <property type="entry name" value="Ald_DH/histidinol_DH"/>
</dbReference>
<reference evidence="3" key="1">
    <citation type="submission" date="2022-05" db="EMBL/GenBank/DDBJ databases">
        <authorList>
            <person name="Tuo L."/>
        </authorList>
    </citation>
    <scope>NUCLEOTIDE SEQUENCE</scope>
    <source>
        <strain evidence="3">BSK12Z-4</strain>
    </source>
</reference>
<evidence type="ECO:0000256" key="1">
    <source>
        <dbReference type="ARBA" id="ARBA00023002"/>
    </source>
</evidence>
<dbReference type="InterPro" id="IPR016163">
    <property type="entry name" value="Ald_DH_C"/>
</dbReference>
<organism evidence="3 4">
    <name type="scientific">Nocardioides bruguierae</name>
    <dbReference type="NCBI Taxonomy" id="2945102"/>
    <lineage>
        <taxon>Bacteria</taxon>
        <taxon>Bacillati</taxon>
        <taxon>Actinomycetota</taxon>
        <taxon>Actinomycetes</taxon>
        <taxon>Propionibacteriales</taxon>
        <taxon>Nocardioidaceae</taxon>
        <taxon>Nocardioides</taxon>
    </lineage>
</organism>
<dbReference type="Proteomes" id="UP001139485">
    <property type="component" value="Unassembled WGS sequence"/>
</dbReference>
<dbReference type="Gene3D" id="3.40.309.10">
    <property type="entry name" value="Aldehyde Dehydrogenase, Chain A, domain 2"/>
    <property type="match status" value="1"/>
</dbReference>